<evidence type="ECO:0000256" key="1">
    <source>
        <dbReference type="ARBA" id="ARBA00003456"/>
    </source>
</evidence>
<comment type="similarity">
    <text evidence="3 10">Belongs to the ATPase gamma chain family.</text>
</comment>
<keyword evidence="9 10" id="KW-0066">ATP synthesis</keyword>
<evidence type="ECO:0000256" key="10">
    <source>
        <dbReference type="HAMAP-Rule" id="MF_00815"/>
    </source>
</evidence>
<evidence type="ECO:0000313" key="13">
    <source>
        <dbReference type="Proteomes" id="UP000249008"/>
    </source>
</evidence>
<dbReference type="SUPFAM" id="SSF52943">
    <property type="entry name" value="ATP synthase (F1-ATPase), gamma subunit"/>
    <property type="match status" value="1"/>
</dbReference>
<dbReference type="GO" id="GO:0005886">
    <property type="term" value="C:plasma membrane"/>
    <property type="evidence" value="ECO:0007669"/>
    <property type="project" value="UniProtKB-SubCell"/>
</dbReference>
<keyword evidence="5 10" id="KW-0375">Hydrogen ion transport</keyword>
<dbReference type="PRINTS" id="PR00126">
    <property type="entry name" value="ATPASEGAMMA"/>
</dbReference>
<keyword evidence="10" id="KW-1003">Cell membrane</keyword>
<comment type="function">
    <text evidence="1 10">Produces ATP from ADP in the presence of a proton gradient across the membrane. The gamma chain is believed to be important in regulating ATPase activity and the flow of protons through the CF(0) complex.</text>
</comment>
<evidence type="ECO:0000256" key="6">
    <source>
        <dbReference type="ARBA" id="ARBA00023065"/>
    </source>
</evidence>
<evidence type="ECO:0000256" key="2">
    <source>
        <dbReference type="ARBA" id="ARBA00004170"/>
    </source>
</evidence>
<protein>
    <recommendedName>
        <fullName evidence="10">ATP synthase gamma chain</fullName>
    </recommendedName>
    <alternativeName>
        <fullName evidence="10">ATP synthase F1 sector gamma subunit</fullName>
    </alternativeName>
    <alternativeName>
        <fullName evidence="10">F-ATPase gamma subunit</fullName>
    </alternativeName>
</protein>
<reference evidence="12 13" key="1">
    <citation type="submission" date="2018-06" db="EMBL/GenBank/DDBJ databases">
        <authorList>
            <consortium name="Pathogen Informatics"/>
            <person name="Doyle S."/>
        </authorList>
    </citation>
    <scope>NUCLEOTIDE SEQUENCE [LARGE SCALE GENOMIC DNA]</scope>
    <source>
        <strain evidence="12 13">NCTC12112</strain>
    </source>
</reference>
<sequence>MAGAKEIKSRIKSVQSTHQITKAMEIVSTTKFKRFSALVAKSRPYAESIHNILSNIAAGVKSEKHPLFDGREEVKKIGVIVMTSDRGLCGGFNNNALREMEKIMRNNSGKEVSVIAIGRKGREYCSKRKYDLKASYIQLIPETMGDKAKEISENIVEYYYNGIFDEVYMIYNKFVSALRSDLLVRKLIPIERVEATENTAYIFEPDAETILSALLPKYLNVEIYQALLNNTASEHSARKNSMKSATDNAEEMIKELNLKYNRERQSAITQEITEIVGGAAALN</sequence>
<organism evidence="12 13">
    <name type="scientific">Fusobacterium ulcerans</name>
    <dbReference type="NCBI Taxonomy" id="861"/>
    <lineage>
        <taxon>Bacteria</taxon>
        <taxon>Fusobacteriati</taxon>
        <taxon>Fusobacteriota</taxon>
        <taxon>Fusobacteriia</taxon>
        <taxon>Fusobacteriales</taxon>
        <taxon>Fusobacteriaceae</taxon>
        <taxon>Fusobacterium</taxon>
    </lineage>
</organism>
<dbReference type="Pfam" id="PF00231">
    <property type="entry name" value="ATP-synt"/>
    <property type="match status" value="1"/>
</dbReference>
<keyword evidence="4 10" id="KW-0813">Transport</keyword>
<evidence type="ECO:0000256" key="5">
    <source>
        <dbReference type="ARBA" id="ARBA00022781"/>
    </source>
</evidence>
<evidence type="ECO:0000313" key="12">
    <source>
        <dbReference type="EMBL" id="SQJ17198.1"/>
    </source>
</evidence>
<evidence type="ECO:0000256" key="7">
    <source>
        <dbReference type="ARBA" id="ARBA00023136"/>
    </source>
</evidence>
<evidence type="ECO:0000256" key="9">
    <source>
        <dbReference type="ARBA" id="ARBA00023310"/>
    </source>
</evidence>
<dbReference type="NCBIfam" id="TIGR01146">
    <property type="entry name" value="ATPsyn_F1gamma"/>
    <property type="match status" value="1"/>
</dbReference>
<keyword evidence="6 10" id="KW-0406">Ion transport</keyword>
<dbReference type="Proteomes" id="UP000249008">
    <property type="component" value="Chromosome 1"/>
</dbReference>
<keyword evidence="11" id="KW-0175">Coiled coil</keyword>
<comment type="subunit">
    <text evidence="10">F-type ATPases have 2 components, CF(1) - the catalytic core - and CF(0) - the membrane proton channel. CF(1) has five subunits: alpha(3), beta(3), gamma(1), delta(1), epsilon(1). CF(0) has three main subunits: a, b and c.</text>
</comment>
<dbReference type="GO" id="GO:0046933">
    <property type="term" value="F:proton-transporting ATP synthase activity, rotational mechanism"/>
    <property type="evidence" value="ECO:0007669"/>
    <property type="project" value="UniProtKB-UniRule"/>
</dbReference>
<accession>A0AAX1TRG0</accession>
<keyword evidence="7 10" id="KW-0472">Membrane</keyword>
<evidence type="ECO:0000256" key="4">
    <source>
        <dbReference type="ARBA" id="ARBA00022448"/>
    </source>
</evidence>
<dbReference type="AlphaFoldDB" id="A0AAX1TRG0"/>
<evidence type="ECO:0000256" key="8">
    <source>
        <dbReference type="ARBA" id="ARBA00023196"/>
    </source>
</evidence>
<name>A0AAX1TRG0_9FUSO</name>
<dbReference type="RefSeq" id="WP_005982525.1">
    <property type="nucleotide sequence ID" value="NZ_BAABXY010000001.1"/>
</dbReference>
<dbReference type="PANTHER" id="PTHR11693:SF22">
    <property type="entry name" value="ATP SYNTHASE SUBUNIT GAMMA, MITOCHONDRIAL"/>
    <property type="match status" value="1"/>
</dbReference>
<proteinExistence type="inferred from homology"/>
<keyword evidence="8 10" id="KW-0139">CF(1)</keyword>
<dbReference type="GO" id="GO:0005524">
    <property type="term" value="F:ATP binding"/>
    <property type="evidence" value="ECO:0007669"/>
    <property type="project" value="UniProtKB-UniRule"/>
</dbReference>
<dbReference type="Gene3D" id="1.10.287.80">
    <property type="entry name" value="ATP synthase, gamma subunit, helix hairpin domain"/>
    <property type="match status" value="2"/>
</dbReference>
<dbReference type="InterPro" id="IPR000131">
    <property type="entry name" value="ATP_synth_F1_gsu"/>
</dbReference>
<evidence type="ECO:0000256" key="3">
    <source>
        <dbReference type="ARBA" id="ARBA00007681"/>
    </source>
</evidence>
<dbReference type="Gene3D" id="3.40.1380.10">
    <property type="match status" value="1"/>
</dbReference>
<dbReference type="PROSITE" id="PS00153">
    <property type="entry name" value="ATPASE_GAMMA"/>
    <property type="match status" value="1"/>
</dbReference>
<dbReference type="GO" id="GO:0045259">
    <property type="term" value="C:proton-transporting ATP synthase complex"/>
    <property type="evidence" value="ECO:0007669"/>
    <property type="project" value="UniProtKB-KW"/>
</dbReference>
<dbReference type="InterPro" id="IPR035968">
    <property type="entry name" value="ATP_synth_F1_ATPase_gsu"/>
</dbReference>
<dbReference type="GeneID" id="78454557"/>
<dbReference type="PANTHER" id="PTHR11693">
    <property type="entry name" value="ATP SYNTHASE GAMMA CHAIN"/>
    <property type="match status" value="1"/>
</dbReference>
<dbReference type="KEGG" id="ful:C4N20_07040"/>
<evidence type="ECO:0000256" key="11">
    <source>
        <dbReference type="SAM" id="Coils"/>
    </source>
</evidence>
<dbReference type="HAMAP" id="MF_00815">
    <property type="entry name" value="ATP_synth_gamma_bact"/>
    <property type="match status" value="1"/>
</dbReference>
<dbReference type="CDD" id="cd12151">
    <property type="entry name" value="F1-ATPase_gamma"/>
    <property type="match status" value="1"/>
</dbReference>
<gene>
    <name evidence="10 12" type="primary">atpG</name>
    <name evidence="12" type="ORF">NCTC12112_03299</name>
</gene>
<comment type="subcellular location">
    <subcellularLocation>
        <location evidence="10">Cell membrane</location>
        <topology evidence="10">Peripheral membrane protein</topology>
    </subcellularLocation>
    <subcellularLocation>
        <location evidence="2">Membrane</location>
        <topology evidence="2">Peripheral membrane protein</topology>
    </subcellularLocation>
</comment>
<dbReference type="InterPro" id="IPR023632">
    <property type="entry name" value="ATP_synth_F1_gsu_CS"/>
</dbReference>
<dbReference type="EMBL" id="LS483487">
    <property type="protein sequence ID" value="SQJ17198.1"/>
    <property type="molecule type" value="Genomic_DNA"/>
</dbReference>
<feature type="coiled-coil region" evidence="11">
    <location>
        <begin position="239"/>
        <end position="266"/>
    </location>
</feature>
<dbReference type="GO" id="GO:0042777">
    <property type="term" value="P:proton motive force-driven plasma membrane ATP synthesis"/>
    <property type="evidence" value="ECO:0007669"/>
    <property type="project" value="UniProtKB-UniRule"/>
</dbReference>